<protein>
    <submittedName>
        <fullName evidence="2">Transaldolase</fullName>
    </submittedName>
</protein>
<reference evidence="3" key="1">
    <citation type="journal article" date="2019" name="Int. J. Syst. Evol. Microbiol.">
        <title>The Global Catalogue of Microorganisms (GCM) 10K type strain sequencing project: providing services to taxonomists for standard genome sequencing and annotation.</title>
        <authorList>
            <consortium name="The Broad Institute Genomics Platform"/>
            <consortium name="The Broad Institute Genome Sequencing Center for Infectious Disease"/>
            <person name="Wu L."/>
            <person name="Ma J."/>
        </authorList>
    </citation>
    <scope>NUCLEOTIDE SEQUENCE [LARGE SCALE GENOMIC DNA]</scope>
    <source>
        <strain evidence="3">CGMCC 1.7693</strain>
    </source>
</reference>
<dbReference type="Pfam" id="PF00923">
    <property type="entry name" value="TAL_FSA"/>
    <property type="match status" value="1"/>
</dbReference>
<accession>A0ABQ2NQ36</accession>
<dbReference type="SUPFAM" id="SSF51569">
    <property type="entry name" value="Aldolase"/>
    <property type="match status" value="1"/>
</dbReference>
<evidence type="ECO:0000256" key="1">
    <source>
        <dbReference type="ARBA" id="ARBA00023270"/>
    </source>
</evidence>
<proteinExistence type="predicted"/>
<evidence type="ECO:0000313" key="3">
    <source>
        <dbReference type="Proteomes" id="UP000641206"/>
    </source>
</evidence>
<dbReference type="PANTHER" id="PTHR10683">
    <property type="entry name" value="TRANSALDOLASE"/>
    <property type="match status" value="1"/>
</dbReference>
<dbReference type="EMBL" id="BMLW01000001">
    <property type="protein sequence ID" value="GGP07715.1"/>
    <property type="molecule type" value="Genomic_DNA"/>
</dbReference>
<keyword evidence="3" id="KW-1185">Reference proteome</keyword>
<gene>
    <name evidence="2" type="ORF">GCM10011346_04800</name>
</gene>
<comment type="caution">
    <text evidence="2">The sequence shown here is derived from an EMBL/GenBank/DDBJ whole genome shotgun (WGS) entry which is preliminary data.</text>
</comment>
<dbReference type="PANTHER" id="PTHR10683:SF40">
    <property type="entry name" value="FRUCTOSE-6-PHOSPHATE ALDOLASE 1-RELATED"/>
    <property type="match status" value="1"/>
</dbReference>
<name>A0ABQ2NQ36_9BACI</name>
<evidence type="ECO:0000313" key="2">
    <source>
        <dbReference type="EMBL" id="GGP07715.1"/>
    </source>
</evidence>
<dbReference type="InterPro" id="IPR001585">
    <property type="entry name" value="TAL/FSA"/>
</dbReference>
<dbReference type="Gene3D" id="3.20.20.70">
    <property type="entry name" value="Aldolase class I"/>
    <property type="match status" value="1"/>
</dbReference>
<dbReference type="RefSeq" id="WP_188732877.1">
    <property type="nucleotide sequence ID" value="NZ_BMLW01000001.1"/>
</dbReference>
<dbReference type="InterPro" id="IPR013785">
    <property type="entry name" value="Aldolase_TIM"/>
</dbReference>
<organism evidence="2 3">
    <name type="scientific">Oceanobacillus neutriphilus</name>
    <dbReference type="NCBI Taxonomy" id="531815"/>
    <lineage>
        <taxon>Bacteria</taxon>
        <taxon>Bacillati</taxon>
        <taxon>Bacillota</taxon>
        <taxon>Bacilli</taxon>
        <taxon>Bacillales</taxon>
        <taxon>Bacillaceae</taxon>
        <taxon>Oceanobacillus</taxon>
    </lineage>
</organism>
<sequence length="219" mass="24848">MKYFIDTGNQQEIDEALEWGAAGITANPSMYLKENVNFYDFLERNSNKGKLLTAEVVGEHLPDMIEETNKINVISKDIIIKLNYSPAALKMVHHLRKQNIQTAMTLVFDINQAMMAINAGVDYLFLFVARNEEIGVDGITFVKETADIIRSKNYQTKLVAASIRNKFQLSRAALYCDYIAAPYHLMKESFQHPSTQSGIEQFEEEMKKVLVLAEGLSNE</sequence>
<keyword evidence="1" id="KW-0704">Schiff base</keyword>
<dbReference type="Proteomes" id="UP000641206">
    <property type="component" value="Unassembled WGS sequence"/>
</dbReference>